<comment type="subcellular location">
    <subcellularLocation>
        <location evidence="1">Nucleus</location>
        <location evidence="1">Nucleolus</location>
    </subcellularLocation>
</comment>
<proteinExistence type="predicted"/>
<dbReference type="InterPro" id="IPR012677">
    <property type="entry name" value="Nucleotide-bd_a/b_plait_sf"/>
</dbReference>
<evidence type="ECO:0000256" key="1">
    <source>
        <dbReference type="ARBA" id="ARBA00004604"/>
    </source>
</evidence>
<dbReference type="Proteomes" id="UP001314229">
    <property type="component" value="Unassembled WGS sequence"/>
</dbReference>
<dbReference type="Pfam" id="PF00076">
    <property type="entry name" value="RRM_1"/>
    <property type="match status" value="1"/>
</dbReference>
<dbReference type="GO" id="GO:0005730">
    <property type="term" value="C:nucleolus"/>
    <property type="evidence" value="ECO:0007669"/>
    <property type="project" value="UniProtKB-SubCell"/>
</dbReference>
<accession>A0AAV1PSQ7</accession>
<sequence>MTETKAESGSKPAKELLALNPKQESDFKKKVQEAKKKKSAKGVVRVTPGVIYVGHLPLGLFEPQLKTYFEQFGKVLRLRLSRSKKTGGSKGYAFVEFDCDEVAKIVAETMNNYLMGERLIKCHVVEPEKVHEKLFVGSQKEFKKPSHPAVGRYNKERTAEQIAKMTDKLLRKESKLRKRLAAHGIEYEFPGFASQVPKKKKSDGMDASTCSDGPTPVCTPSLLERRKSMVVGDDDGDDEIILKIPAVDKDEEEGSSEEEEGSDNEEGEEEEEEEGDESEGEEPSEGDKPATEEAEPQ</sequence>
<keyword evidence="3" id="KW-0539">Nucleus</keyword>
<dbReference type="Gene3D" id="3.30.70.330">
    <property type="match status" value="1"/>
</dbReference>
<dbReference type="SMART" id="SM00360">
    <property type="entry name" value="RRM"/>
    <property type="match status" value="1"/>
</dbReference>
<evidence type="ECO:0000259" key="6">
    <source>
        <dbReference type="PROSITE" id="PS50102"/>
    </source>
</evidence>
<dbReference type="AlphaFoldDB" id="A0AAV1PSQ7"/>
<dbReference type="PROSITE" id="PS50102">
    <property type="entry name" value="RRM"/>
    <property type="match status" value="1"/>
</dbReference>
<evidence type="ECO:0000313" key="8">
    <source>
        <dbReference type="Proteomes" id="UP001314229"/>
    </source>
</evidence>
<evidence type="ECO:0000256" key="3">
    <source>
        <dbReference type="ARBA" id="ARBA00023242"/>
    </source>
</evidence>
<protein>
    <submittedName>
        <fullName evidence="7">MKI67 FHA domain-interacting nucleolar phosphoprotein</fullName>
    </submittedName>
</protein>
<dbReference type="InterPro" id="IPR035979">
    <property type="entry name" value="RBD_domain_sf"/>
</dbReference>
<reference evidence="7 8" key="1">
    <citation type="submission" date="2024-01" db="EMBL/GenBank/DDBJ databases">
        <authorList>
            <person name="Alioto T."/>
            <person name="Alioto T."/>
            <person name="Gomez Garrido J."/>
        </authorList>
    </citation>
    <scope>NUCLEOTIDE SEQUENCE [LARGE SCALE GENOMIC DNA]</scope>
</reference>
<dbReference type="CDD" id="cd12307">
    <property type="entry name" value="RRM_NIFK_like"/>
    <property type="match status" value="1"/>
</dbReference>
<dbReference type="PANTHER" id="PTHR46754">
    <property type="entry name" value="MKI67 FHA DOMAIN-INTERACTING NUCLEOLAR PHOSPHOPROTEIN"/>
    <property type="match status" value="1"/>
</dbReference>
<keyword evidence="2 4" id="KW-0694">RNA-binding</keyword>
<feature type="compositionally biased region" description="Acidic residues" evidence="5">
    <location>
        <begin position="249"/>
        <end position="284"/>
    </location>
</feature>
<evidence type="ECO:0000256" key="4">
    <source>
        <dbReference type="PROSITE-ProRule" id="PRU00176"/>
    </source>
</evidence>
<feature type="domain" description="RRM" evidence="6">
    <location>
        <begin position="49"/>
        <end position="127"/>
    </location>
</feature>
<dbReference type="InterPro" id="IPR021043">
    <property type="entry name" value="NIFK_FHA_Ki67-binding"/>
</dbReference>
<evidence type="ECO:0000256" key="5">
    <source>
        <dbReference type="SAM" id="MobiDB-lite"/>
    </source>
</evidence>
<dbReference type="SUPFAM" id="SSF54928">
    <property type="entry name" value="RNA-binding domain, RBD"/>
    <property type="match status" value="1"/>
</dbReference>
<name>A0AAV1PSQ7_SCOSC</name>
<feature type="region of interest" description="Disordered" evidence="5">
    <location>
        <begin position="195"/>
        <end position="297"/>
    </location>
</feature>
<evidence type="ECO:0000313" key="7">
    <source>
        <dbReference type="EMBL" id="CAK6973607.1"/>
    </source>
</evidence>
<dbReference type="InterPro" id="IPR000504">
    <property type="entry name" value="RRM_dom"/>
</dbReference>
<keyword evidence="8" id="KW-1185">Reference proteome</keyword>
<evidence type="ECO:0000256" key="2">
    <source>
        <dbReference type="ARBA" id="ARBA00022884"/>
    </source>
</evidence>
<dbReference type="EMBL" id="CAWUFR010000233">
    <property type="protein sequence ID" value="CAK6973607.1"/>
    <property type="molecule type" value="Genomic_DNA"/>
</dbReference>
<gene>
    <name evidence="7" type="ORF">FSCOSCO3_A031187</name>
</gene>
<dbReference type="Pfam" id="PF12196">
    <property type="entry name" value="hNIFK_binding"/>
    <property type="match status" value="1"/>
</dbReference>
<dbReference type="GO" id="GO:0003723">
    <property type="term" value="F:RNA binding"/>
    <property type="evidence" value="ECO:0007669"/>
    <property type="project" value="UniProtKB-UniRule"/>
</dbReference>
<organism evidence="7 8">
    <name type="scientific">Scomber scombrus</name>
    <name type="common">Atlantic mackerel</name>
    <name type="synonym">Scomber vernalis</name>
    <dbReference type="NCBI Taxonomy" id="13677"/>
    <lineage>
        <taxon>Eukaryota</taxon>
        <taxon>Metazoa</taxon>
        <taxon>Chordata</taxon>
        <taxon>Craniata</taxon>
        <taxon>Vertebrata</taxon>
        <taxon>Euteleostomi</taxon>
        <taxon>Actinopterygii</taxon>
        <taxon>Neopterygii</taxon>
        <taxon>Teleostei</taxon>
        <taxon>Neoteleostei</taxon>
        <taxon>Acanthomorphata</taxon>
        <taxon>Pelagiaria</taxon>
        <taxon>Scombriformes</taxon>
        <taxon>Scombridae</taxon>
        <taxon>Scomber</taxon>
    </lineage>
</organism>
<comment type="caution">
    <text evidence="7">The sequence shown here is derived from an EMBL/GenBank/DDBJ whole genome shotgun (WGS) entry which is preliminary data.</text>
</comment>